<reference evidence="2 3" key="1">
    <citation type="journal article" date="2018" name="Nat. Biotechnol.">
        <title>A standardized bacterial taxonomy based on genome phylogeny substantially revises the tree of life.</title>
        <authorList>
            <person name="Parks D.H."/>
            <person name="Chuvochina M."/>
            <person name="Waite D.W."/>
            <person name="Rinke C."/>
            <person name="Skarshewski A."/>
            <person name="Chaumeil P.A."/>
            <person name="Hugenholtz P."/>
        </authorList>
    </citation>
    <scope>NUCLEOTIDE SEQUENCE [LARGE SCALE GENOMIC DNA]</scope>
    <source>
        <strain evidence="2">UBA9881</strain>
    </source>
</reference>
<feature type="region of interest" description="Disordered" evidence="1">
    <location>
        <begin position="1"/>
        <end position="25"/>
    </location>
</feature>
<protein>
    <submittedName>
        <fullName evidence="2">Chemotaxis protein CheW</fullName>
    </submittedName>
</protein>
<sequence length="25" mass="2697">MSDNKALVPSHERGAALDLRGDTKD</sequence>
<evidence type="ECO:0000313" key="3">
    <source>
        <dbReference type="Proteomes" id="UP000264179"/>
    </source>
</evidence>
<feature type="compositionally biased region" description="Basic and acidic residues" evidence="1">
    <location>
        <begin position="10"/>
        <end position="25"/>
    </location>
</feature>
<dbReference type="AlphaFoldDB" id="A0A3D5NEF6"/>
<evidence type="ECO:0000256" key="1">
    <source>
        <dbReference type="SAM" id="MobiDB-lite"/>
    </source>
</evidence>
<proteinExistence type="predicted"/>
<gene>
    <name evidence="2" type="ORF">DHR80_22095</name>
</gene>
<accession>A0A3D5NEF6</accession>
<evidence type="ECO:0000313" key="2">
    <source>
        <dbReference type="EMBL" id="HCW69845.1"/>
    </source>
</evidence>
<comment type="caution">
    <text evidence="2">The sequence shown here is derived from an EMBL/GenBank/DDBJ whole genome shotgun (WGS) entry which is preliminary data.</text>
</comment>
<dbReference type="Proteomes" id="UP000264179">
    <property type="component" value="Unassembled WGS sequence"/>
</dbReference>
<feature type="non-terminal residue" evidence="2">
    <location>
        <position position="25"/>
    </location>
</feature>
<dbReference type="EMBL" id="DPOP01000168">
    <property type="protein sequence ID" value="HCW69845.1"/>
    <property type="molecule type" value="Genomic_DNA"/>
</dbReference>
<name>A0A3D5NEF6_9PROT</name>
<organism evidence="2 3">
    <name type="scientific">Thalassospira lucentensis</name>
    <dbReference type="NCBI Taxonomy" id="168935"/>
    <lineage>
        <taxon>Bacteria</taxon>
        <taxon>Pseudomonadati</taxon>
        <taxon>Pseudomonadota</taxon>
        <taxon>Alphaproteobacteria</taxon>
        <taxon>Rhodospirillales</taxon>
        <taxon>Thalassospiraceae</taxon>
        <taxon>Thalassospira</taxon>
    </lineage>
</organism>